<dbReference type="EMBL" id="JAMKFB020000018">
    <property type="protein sequence ID" value="KAL0168782.1"/>
    <property type="molecule type" value="Genomic_DNA"/>
</dbReference>
<feature type="region of interest" description="Disordered" evidence="1">
    <location>
        <begin position="342"/>
        <end position="366"/>
    </location>
</feature>
<feature type="compositionally biased region" description="Basic and acidic residues" evidence="1">
    <location>
        <begin position="1003"/>
        <end position="1018"/>
    </location>
</feature>
<proteinExistence type="predicted"/>
<feature type="non-terminal residue" evidence="2">
    <location>
        <position position="1125"/>
    </location>
</feature>
<feature type="region of interest" description="Disordered" evidence="1">
    <location>
        <begin position="411"/>
        <end position="449"/>
    </location>
</feature>
<sequence>LHPSGTFPTPSALSSYQHPSAFPARSFTTASAPAVQDSTFNSSNGLLSPNDPLLQLKSSQYTVPTALAFGGTSLGAGLPPQSSTYRSAQESAPHLLQPQFSLLSASLGSSQQAPQPYGGPVFSGSIERALQRECSVIKHHQRPSSTQPVQEQLASGAQHSLQGYLHDESDVSYQQDPSPHTPIPCSPAGDPSPLNGTTQQKTASQAALQQTQAYVSSAPSPGFSSSSGVKVKDGSSKIVQHPSENTDTQAQASSPGMQPQSYPSPAQKQSSVIASQSQPYTSTQLPGLVSVSASHSYITSQSLSSNLSQTQAFSSSLPEKLPSIYKTLPPFTSHSEAETSVSQSLIYSSSQQQDLSPAGNREGYESQVQTLCMGSPSQSYSSSHSQGLPTISFYTQGLASASIPSQNYVSSQSLTPVPSFSPSRARSLSSTNPGQDYILMQSPPGSKTDSALLQQKYLLSVQSTTSSSPAHTHALPNNQSSVELKPHQQDERMFLSSKEGSEELPLEDVQALQKGSMVSANEVGAQNSTKNDIYVVSKMEDRHNTQSVIRSNSRTEEQQILTHLEASKELAASANTPSDPKSNPLLMHPTHAPLSADHLKQHTLFLKGASSQQQNLQGQIIRVQPTDPRHLSEDQTQFIRVPNAQVLLDPTHMIVLQQPVLTSGQNQPKQTMYMQSVPVQYLQMNSDTVNLTVNGRHSQQVVPNSTESTKQDPTQKDNFNQSNPHDAKQNFTLSSVCFPDSMLLADERNILSNVDDILAATAAACGVTPQDFVKSTSSDADMSSVANSVDSKCNFQSAENRLDSFPSQHMIITNSQAMTLIGAQTTYSKDEMEGHQVFTLANSNNQPDVRNNSAQEMSDKVVNSHEKNDVLPKGHFVNSTHGSTLNANGLAISNTTSSDFHLAGQEQSQSAHPNTDQVLNNNRSQPKGLKGLKNDDSPCEHTDGLPKKRPRSKGSSKQAFEDENGQSKSQKKSTQVKRQNSRSGEASSTSTSEVSNESYQQQERMRQKLREVEEKQPEVKTGFLGSFLDFLKSGPRQNQSSQPIRSPNRTRKPSASKRPPNPLLIPFKPPPPSTPLISTDPQSVISTKRLDEELQRNLETLPSFSSDEDDSVGKNQDLQKSITSA</sequence>
<evidence type="ECO:0008006" key="4">
    <source>
        <dbReference type="Google" id="ProtNLM"/>
    </source>
</evidence>
<dbReference type="InterPro" id="IPR052466">
    <property type="entry name" value="DNA_MethProtect_Complex"/>
</dbReference>
<dbReference type="PANTHER" id="PTHR14709:SF2">
    <property type="entry name" value="GLUTAMINE AND SERINE-RICH PROTEIN 1"/>
    <property type="match status" value="1"/>
</dbReference>
<evidence type="ECO:0000313" key="2">
    <source>
        <dbReference type="EMBL" id="KAL0168782.1"/>
    </source>
</evidence>
<feature type="compositionally biased region" description="Polar residues" evidence="1">
    <location>
        <begin position="716"/>
        <end position="727"/>
    </location>
</feature>
<dbReference type="PANTHER" id="PTHR14709">
    <property type="entry name" value="GLUTAMINE AND SERINE-RICH PROTEIN 1-RELATED"/>
    <property type="match status" value="1"/>
</dbReference>
<feature type="compositionally biased region" description="Polar residues" evidence="1">
    <location>
        <begin position="1113"/>
        <end position="1125"/>
    </location>
</feature>
<feature type="compositionally biased region" description="Polar residues" evidence="1">
    <location>
        <begin position="698"/>
        <end position="708"/>
    </location>
</feature>
<feature type="compositionally biased region" description="Low complexity" evidence="1">
    <location>
        <begin position="981"/>
        <end position="998"/>
    </location>
</feature>
<protein>
    <recommendedName>
        <fullName evidence="4">Glutamine and serine rich 1</fullName>
    </recommendedName>
</protein>
<feature type="region of interest" description="Disordered" evidence="1">
    <location>
        <begin position="698"/>
        <end position="727"/>
    </location>
</feature>
<reference evidence="2 3" key="1">
    <citation type="submission" date="2024-05" db="EMBL/GenBank/DDBJ databases">
        <title>Genome sequencing and assembly of Indian major carp, Cirrhinus mrigala (Hamilton, 1822).</title>
        <authorList>
            <person name="Mohindra V."/>
            <person name="Chowdhury L.M."/>
            <person name="Lal K."/>
            <person name="Jena J.K."/>
        </authorList>
    </citation>
    <scope>NUCLEOTIDE SEQUENCE [LARGE SCALE GENOMIC DNA]</scope>
    <source>
        <strain evidence="2">CM1030</strain>
        <tissue evidence="2">Blood</tissue>
    </source>
</reference>
<accession>A0ABD0P3X3</accession>
<feature type="region of interest" description="Disordered" evidence="1">
    <location>
        <begin position="463"/>
        <end position="491"/>
    </location>
</feature>
<dbReference type="AlphaFoldDB" id="A0ABD0P3X3"/>
<comment type="caution">
    <text evidence="2">The sequence shown here is derived from an EMBL/GenBank/DDBJ whole genome shotgun (WGS) entry which is preliminary data.</text>
</comment>
<feature type="region of interest" description="Disordered" evidence="1">
    <location>
        <begin position="138"/>
        <end position="158"/>
    </location>
</feature>
<keyword evidence="3" id="KW-1185">Reference proteome</keyword>
<feature type="region of interest" description="Disordered" evidence="1">
    <location>
        <begin position="170"/>
        <end position="278"/>
    </location>
</feature>
<feature type="compositionally biased region" description="Low complexity" evidence="1">
    <location>
        <begin position="418"/>
        <end position="430"/>
    </location>
</feature>
<feature type="compositionally biased region" description="Polar residues" evidence="1">
    <location>
        <begin position="143"/>
        <end position="158"/>
    </location>
</feature>
<evidence type="ECO:0000313" key="3">
    <source>
        <dbReference type="Proteomes" id="UP001529510"/>
    </source>
</evidence>
<feature type="non-terminal residue" evidence="2">
    <location>
        <position position="1"/>
    </location>
</feature>
<feature type="compositionally biased region" description="Low complexity" evidence="1">
    <location>
        <begin position="342"/>
        <end position="356"/>
    </location>
</feature>
<feature type="region of interest" description="Disordered" evidence="1">
    <location>
        <begin position="901"/>
        <end position="1084"/>
    </location>
</feature>
<feature type="compositionally biased region" description="Polar residues" evidence="1">
    <location>
        <begin position="901"/>
        <end position="925"/>
    </location>
</feature>
<dbReference type="Proteomes" id="UP001529510">
    <property type="component" value="Unassembled WGS sequence"/>
</dbReference>
<feature type="region of interest" description="Disordered" evidence="1">
    <location>
        <begin position="569"/>
        <end position="591"/>
    </location>
</feature>
<feature type="compositionally biased region" description="Basic and acidic residues" evidence="1">
    <location>
        <begin position="932"/>
        <end position="946"/>
    </location>
</feature>
<feature type="compositionally biased region" description="Pro residues" evidence="1">
    <location>
        <begin position="1059"/>
        <end position="1074"/>
    </location>
</feature>
<gene>
    <name evidence="2" type="ORF">M9458_037004</name>
</gene>
<feature type="compositionally biased region" description="Polar residues" evidence="1">
    <location>
        <begin position="242"/>
        <end position="278"/>
    </location>
</feature>
<name>A0ABD0P3X3_CIRMR</name>
<organism evidence="2 3">
    <name type="scientific">Cirrhinus mrigala</name>
    <name type="common">Mrigala</name>
    <dbReference type="NCBI Taxonomy" id="683832"/>
    <lineage>
        <taxon>Eukaryota</taxon>
        <taxon>Metazoa</taxon>
        <taxon>Chordata</taxon>
        <taxon>Craniata</taxon>
        <taxon>Vertebrata</taxon>
        <taxon>Euteleostomi</taxon>
        <taxon>Actinopterygii</taxon>
        <taxon>Neopterygii</taxon>
        <taxon>Teleostei</taxon>
        <taxon>Ostariophysi</taxon>
        <taxon>Cypriniformes</taxon>
        <taxon>Cyprinidae</taxon>
        <taxon>Labeoninae</taxon>
        <taxon>Labeonini</taxon>
        <taxon>Cirrhinus</taxon>
    </lineage>
</organism>
<feature type="region of interest" description="Disordered" evidence="1">
    <location>
        <begin position="1096"/>
        <end position="1125"/>
    </location>
</feature>
<evidence type="ECO:0000256" key="1">
    <source>
        <dbReference type="SAM" id="MobiDB-lite"/>
    </source>
</evidence>
<feature type="compositionally biased region" description="Polar residues" evidence="1">
    <location>
        <begin position="1035"/>
        <end position="1047"/>
    </location>
</feature>
<feature type="compositionally biased region" description="Low complexity" evidence="1">
    <location>
        <begin position="197"/>
        <end position="229"/>
    </location>
</feature>